<reference evidence="2" key="1">
    <citation type="submission" date="2023-03" db="EMBL/GenBank/DDBJ databases">
        <title>Massive genome expansion in bonnet fungi (Mycena s.s.) driven by repeated elements and novel gene families across ecological guilds.</title>
        <authorList>
            <consortium name="Lawrence Berkeley National Laboratory"/>
            <person name="Harder C.B."/>
            <person name="Miyauchi S."/>
            <person name="Viragh M."/>
            <person name="Kuo A."/>
            <person name="Thoen E."/>
            <person name="Andreopoulos B."/>
            <person name="Lu D."/>
            <person name="Skrede I."/>
            <person name="Drula E."/>
            <person name="Henrissat B."/>
            <person name="Morin E."/>
            <person name="Kohler A."/>
            <person name="Barry K."/>
            <person name="LaButti K."/>
            <person name="Morin E."/>
            <person name="Salamov A."/>
            <person name="Lipzen A."/>
            <person name="Mereny Z."/>
            <person name="Hegedus B."/>
            <person name="Baldrian P."/>
            <person name="Stursova M."/>
            <person name="Weitz H."/>
            <person name="Taylor A."/>
            <person name="Grigoriev I.V."/>
            <person name="Nagy L.G."/>
            <person name="Martin F."/>
            <person name="Kauserud H."/>
        </authorList>
    </citation>
    <scope>NUCLEOTIDE SEQUENCE</scope>
    <source>
        <strain evidence="2">9144</strain>
    </source>
</reference>
<feature type="region of interest" description="Disordered" evidence="1">
    <location>
        <begin position="118"/>
        <end position="137"/>
    </location>
</feature>
<gene>
    <name evidence="2" type="ORF">GGX14DRAFT_697382</name>
</gene>
<name>A0AAD6VJA3_9AGAR</name>
<keyword evidence="3" id="KW-1185">Reference proteome</keyword>
<proteinExistence type="predicted"/>
<accession>A0AAD6VJA3</accession>
<evidence type="ECO:0008006" key="4">
    <source>
        <dbReference type="Google" id="ProtNLM"/>
    </source>
</evidence>
<organism evidence="2 3">
    <name type="scientific">Mycena pura</name>
    <dbReference type="NCBI Taxonomy" id="153505"/>
    <lineage>
        <taxon>Eukaryota</taxon>
        <taxon>Fungi</taxon>
        <taxon>Dikarya</taxon>
        <taxon>Basidiomycota</taxon>
        <taxon>Agaricomycotina</taxon>
        <taxon>Agaricomycetes</taxon>
        <taxon>Agaricomycetidae</taxon>
        <taxon>Agaricales</taxon>
        <taxon>Marasmiineae</taxon>
        <taxon>Mycenaceae</taxon>
        <taxon>Mycena</taxon>
    </lineage>
</organism>
<evidence type="ECO:0000313" key="3">
    <source>
        <dbReference type="Proteomes" id="UP001219525"/>
    </source>
</evidence>
<protein>
    <recommendedName>
        <fullName evidence="4">C2 domain-containing protein</fullName>
    </recommendedName>
</protein>
<comment type="caution">
    <text evidence="2">The sequence shown here is derived from an EMBL/GenBank/DDBJ whole genome shotgun (WGS) entry which is preliminary data.</text>
</comment>
<evidence type="ECO:0000313" key="2">
    <source>
        <dbReference type="EMBL" id="KAJ7211299.1"/>
    </source>
</evidence>
<dbReference type="AlphaFoldDB" id="A0AAD6VJA3"/>
<evidence type="ECO:0000256" key="1">
    <source>
        <dbReference type="SAM" id="MobiDB-lite"/>
    </source>
</evidence>
<dbReference type="InterPro" id="IPR035892">
    <property type="entry name" value="C2_domain_sf"/>
</dbReference>
<sequence>MTDTDRAGKLRSKRIQFHIDTATALPLPKFLRWAYVSVKITDIQDRLHTSACRGQSDPIWQQNLTTSMVSESSEVTFEVMQRSVWPRPSRLAMTDPYPLSTLLEMQGGNTFGTNIELPLHATSPDPGSPSPTSPAGSLRVNIRELSSRLTADLDVQMARRLSEELRTPVLETQNISAQQAVAEASPS</sequence>
<dbReference type="SUPFAM" id="SSF49562">
    <property type="entry name" value="C2 domain (Calcium/lipid-binding domain, CaLB)"/>
    <property type="match status" value="1"/>
</dbReference>
<dbReference type="Proteomes" id="UP001219525">
    <property type="component" value="Unassembled WGS sequence"/>
</dbReference>
<dbReference type="EMBL" id="JARJCW010000026">
    <property type="protein sequence ID" value="KAJ7211299.1"/>
    <property type="molecule type" value="Genomic_DNA"/>
</dbReference>